<accession>A0A938YJM5</accession>
<evidence type="ECO:0000256" key="5">
    <source>
        <dbReference type="ARBA" id="ARBA00023136"/>
    </source>
</evidence>
<evidence type="ECO:0000256" key="2">
    <source>
        <dbReference type="ARBA" id="ARBA00022475"/>
    </source>
</evidence>
<dbReference type="GO" id="GO:0005886">
    <property type="term" value="C:plasma membrane"/>
    <property type="evidence" value="ECO:0007669"/>
    <property type="project" value="UniProtKB-SubCell"/>
</dbReference>
<dbReference type="AlphaFoldDB" id="A0A938YJM5"/>
<dbReference type="GO" id="GO:0140114">
    <property type="term" value="P:cellular detoxification of fluoride"/>
    <property type="evidence" value="ECO:0007669"/>
    <property type="project" value="UniProtKB-UniRule"/>
</dbReference>
<feature type="transmembrane region" description="Helical" evidence="10">
    <location>
        <begin position="96"/>
        <end position="116"/>
    </location>
</feature>
<comment type="function">
    <text evidence="9 10">Fluoride-specific ion channel. Important for reducing fluoride concentration in the cell, thus reducing its toxicity.</text>
</comment>
<evidence type="ECO:0000256" key="9">
    <source>
        <dbReference type="ARBA" id="ARBA00049940"/>
    </source>
</evidence>
<organism evidence="11 12">
    <name type="scientific">Nakamurella leprariae</name>
    <dbReference type="NCBI Taxonomy" id="2803911"/>
    <lineage>
        <taxon>Bacteria</taxon>
        <taxon>Bacillati</taxon>
        <taxon>Actinomycetota</taxon>
        <taxon>Actinomycetes</taxon>
        <taxon>Nakamurellales</taxon>
        <taxon>Nakamurellaceae</taxon>
        <taxon>Nakamurella</taxon>
    </lineage>
</organism>
<evidence type="ECO:0000256" key="10">
    <source>
        <dbReference type="HAMAP-Rule" id="MF_00454"/>
    </source>
</evidence>
<keyword evidence="10" id="KW-0406">Ion transport</keyword>
<dbReference type="GO" id="GO:0062054">
    <property type="term" value="F:fluoride channel activity"/>
    <property type="evidence" value="ECO:0007669"/>
    <property type="project" value="UniProtKB-UniRule"/>
</dbReference>
<evidence type="ECO:0000256" key="7">
    <source>
        <dbReference type="ARBA" id="ARBA00035120"/>
    </source>
</evidence>
<gene>
    <name evidence="10 11" type="primary">crcB</name>
    <name evidence="10" type="synonym">fluC</name>
    <name evidence="11" type="ORF">JL106_17490</name>
</gene>
<dbReference type="InterPro" id="IPR003691">
    <property type="entry name" value="FluC"/>
</dbReference>
<feature type="transmembrane region" description="Helical" evidence="10">
    <location>
        <begin position="35"/>
        <end position="55"/>
    </location>
</feature>
<keyword evidence="2 10" id="KW-1003">Cell membrane</keyword>
<comment type="catalytic activity">
    <reaction evidence="8">
        <text>fluoride(in) = fluoride(out)</text>
        <dbReference type="Rhea" id="RHEA:76159"/>
        <dbReference type="ChEBI" id="CHEBI:17051"/>
    </reaction>
    <physiologicalReaction direction="left-to-right" evidence="8">
        <dbReference type="Rhea" id="RHEA:76160"/>
    </physiologicalReaction>
</comment>
<feature type="binding site" evidence="10">
    <location>
        <position position="71"/>
    </location>
    <ligand>
        <name>Na(+)</name>
        <dbReference type="ChEBI" id="CHEBI:29101"/>
        <note>structural</note>
    </ligand>
</feature>
<evidence type="ECO:0000256" key="6">
    <source>
        <dbReference type="ARBA" id="ARBA00023303"/>
    </source>
</evidence>
<comment type="subcellular location">
    <subcellularLocation>
        <location evidence="1 10">Cell membrane</location>
        <topology evidence="1 10">Multi-pass membrane protein</topology>
    </subcellularLocation>
</comment>
<comment type="similarity">
    <text evidence="7 10">Belongs to the fluoride channel Fluc/FEX (TC 1.A.43) family.</text>
</comment>
<sequence>MTALAIVAGGVGAVLRFVVDGLLRARWPGRLPWPTAVINVSGSLVLGLLTGLVAAGVPGSWALVLGTGLCGGWTTFSTASFETVRLLQQRRWGAGAGYLLGSLILSIAAAAIGFAVGRGLG</sequence>
<keyword evidence="12" id="KW-1185">Reference proteome</keyword>
<keyword evidence="3 10" id="KW-0812">Transmembrane</keyword>
<dbReference type="GO" id="GO:0046872">
    <property type="term" value="F:metal ion binding"/>
    <property type="evidence" value="ECO:0007669"/>
    <property type="project" value="UniProtKB-KW"/>
</dbReference>
<name>A0A938YJM5_9ACTN</name>
<dbReference type="HAMAP" id="MF_00454">
    <property type="entry name" value="FluC"/>
    <property type="match status" value="1"/>
</dbReference>
<feature type="transmembrane region" description="Helical" evidence="10">
    <location>
        <begin position="6"/>
        <end position="23"/>
    </location>
</feature>
<evidence type="ECO:0000256" key="3">
    <source>
        <dbReference type="ARBA" id="ARBA00022692"/>
    </source>
</evidence>
<dbReference type="PANTHER" id="PTHR28259">
    <property type="entry name" value="FLUORIDE EXPORT PROTEIN 1-RELATED"/>
    <property type="match status" value="1"/>
</dbReference>
<dbReference type="Proteomes" id="UP000663792">
    <property type="component" value="Unassembled WGS sequence"/>
</dbReference>
<keyword evidence="6 10" id="KW-0407">Ion channel</keyword>
<evidence type="ECO:0000256" key="1">
    <source>
        <dbReference type="ARBA" id="ARBA00004651"/>
    </source>
</evidence>
<evidence type="ECO:0000256" key="8">
    <source>
        <dbReference type="ARBA" id="ARBA00035585"/>
    </source>
</evidence>
<feature type="transmembrane region" description="Helical" evidence="10">
    <location>
        <begin position="61"/>
        <end position="84"/>
    </location>
</feature>
<keyword evidence="10" id="KW-0915">Sodium</keyword>
<dbReference type="PANTHER" id="PTHR28259:SF1">
    <property type="entry name" value="FLUORIDE EXPORT PROTEIN 1-RELATED"/>
    <property type="match status" value="1"/>
</dbReference>
<keyword evidence="4 10" id="KW-1133">Transmembrane helix</keyword>
<evidence type="ECO:0000256" key="4">
    <source>
        <dbReference type="ARBA" id="ARBA00022989"/>
    </source>
</evidence>
<dbReference type="NCBIfam" id="TIGR00494">
    <property type="entry name" value="crcB"/>
    <property type="match status" value="1"/>
</dbReference>
<dbReference type="RefSeq" id="WP_205262044.1">
    <property type="nucleotide sequence ID" value="NZ_JAERWK010000023.1"/>
</dbReference>
<proteinExistence type="inferred from homology"/>
<keyword evidence="10" id="KW-0479">Metal-binding</keyword>
<keyword evidence="5 10" id="KW-0472">Membrane</keyword>
<evidence type="ECO:0000313" key="11">
    <source>
        <dbReference type="EMBL" id="MBM9469083.1"/>
    </source>
</evidence>
<comment type="caution">
    <text evidence="11">The sequence shown here is derived from an EMBL/GenBank/DDBJ whole genome shotgun (WGS) entry which is preliminary data.</text>
</comment>
<keyword evidence="10" id="KW-0813">Transport</keyword>
<reference evidence="11" key="1">
    <citation type="submission" date="2021-01" db="EMBL/GenBank/DDBJ databases">
        <title>YIM 132084 draft genome.</title>
        <authorList>
            <person name="An D."/>
        </authorList>
    </citation>
    <scope>NUCLEOTIDE SEQUENCE</scope>
    <source>
        <strain evidence="11">YIM 132084</strain>
    </source>
</reference>
<feature type="binding site" evidence="10">
    <location>
        <position position="74"/>
    </location>
    <ligand>
        <name>Na(+)</name>
        <dbReference type="ChEBI" id="CHEBI:29101"/>
        <note>structural</note>
    </ligand>
</feature>
<dbReference type="Pfam" id="PF02537">
    <property type="entry name" value="CRCB"/>
    <property type="match status" value="1"/>
</dbReference>
<comment type="activity regulation">
    <text evidence="10">Na(+) is not transported, but it plays an essential structural role and its presence is essential for fluoride channel function.</text>
</comment>
<evidence type="ECO:0000313" key="12">
    <source>
        <dbReference type="Proteomes" id="UP000663792"/>
    </source>
</evidence>
<dbReference type="EMBL" id="JAERWK010000023">
    <property type="protein sequence ID" value="MBM9469083.1"/>
    <property type="molecule type" value="Genomic_DNA"/>
</dbReference>
<protein>
    <recommendedName>
        <fullName evidence="10">Fluoride-specific ion channel FluC</fullName>
    </recommendedName>
</protein>